<organism evidence="15 16">
    <name type="scientific">Sungkyunkwania multivorans</name>
    <dbReference type="NCBI Taxonomy" id="1173618"/>
    <lineage>
        <taxon>Bacteria</taxon>
        <taxon>Pseudomonadati</taxon>
        <taxon>Bacteroidota</taxon>
        <taxon>Flavobacteriia</taxon>
        <taxon>Flavobacteriales</taxon>
        <taxon>Flavobacteriaceae</taxon>
        <taxon>Sungkyunkwania</taxon>
    </lineage>
</organism>
<keyword evidence="7 13" id="KW-1133">Transmembrane helix</keyword>
<evidence type="ECO:0000256" key="6">
    <source>
        <dbReference type="ARBA" id="ARBA00022737"/>
    </source>
</evidence>
<evidence type="ECO:0000256" key="1">
    <source>
        <dbReference type="ARBA" id="ARBA00004651"/>
    </source>
</evidence>
<evidence type="ECO:0000256" key="13">
    <source>
        <dbReference type="SAM" id="Phobius"/>
    </source>
</evidence>
<dbReference type="Pfam" id="PF13396">
    <property type="entry name" value="PLDc_N"/>
    <property type="match status" value="1"/>
</dbReference>
<accession>A0ABW3D4H4</accession>
<comment type="caution">
    <text evidence="15">The sequence shown here is derived from an EMBL/GenBank/DDBJ whole genome shotgun (WGS) entry which is preliminary data.</text>
</comment>
<feature type="domain" description="PLD phosphodiesterase" evidence="14">
    <location>
        <begin position="210"/>
        <end position="237"/>
    </location>
</feature>
<keyword evidence="4" id="KW-0808">Transferase</keyword>
<evidence type="ECO:0000256" key="3">
    <source>
        <dbReference type="ARBA" id="ARBA00022516"/>
    </source>
</evidence>
<reference evidence="16" key="1">
    <citation type="journal article" date="2019" name="Int. J. Syst. Evol. Microbiol.">
        <title>The Global Catalogue of Microorganisms (GCM) 10K type strain sequencing project: providing services to taxonomists for standard genome sequencing and annotation.</title>
        <authorList>
            <consortium name="The Broad Institute Genomics Platform"/>
            <consortium name="The Broad Institute Genome Sequencing Center for Infectious Disease"/>
            <person name="Wu L."/>
            <person name="Ma J."/>
        </authorList>
    </citation>
    <scope>NUCLEOTIDE SEQUENCE [LARGE SCALE GENOMIC DNA]</scope>
    <source>
        <strain evidence="16">CCUG 62952</strain>
    </source>
</reference>
<name>A0ABW3D4H4_9FLAO</name>
<evidence type="ECO:0000256" key="7">
    <source>
        <dbReference type="ARBA" id="ARBA00022989"/>
    </source>
</evidence>
<dbReference type="PROSITE" id="PS50035">
    <property type="entry name" value="PLD"/>
    <property type="match status" value="2"/>
</dbReference>
<keyword evidence="5 13" id="KW-0812">Transmembrane</keyword>
<proteinExistence type="predicted"/>
<dbReference type="Proteomes" id="UP001596978">
    <property type="component" value="Unassembled WGS sequence"/>
</dbReference>
<evidence type="ECO:0000256" key="5">
    <source>
        <dbReference type="ARBA" id="ARBA00022692"/>
    </source>
</evidence>
<dbReference type="CDD" id="cd09110">
    <property type="entry name" value="PLDc_CLS_1"/>
    <property type="match status" value="1"/>
</dbReference>
<evidence type="ECO:0000256" key="4">
    <source>
        <dbReference type="ARBA" id="ARBA00022679"/>
    </source>
</evidence>
<evidence type="ECO:0000256" key="11">
    <source>
        <dbReference type="ARBA" id="ARBA00023264"/>
    </source>
</evidence>
<evidence type="ECO:0000313" key="15">
    <source>
        <dbReference type="EMBL" id="MFD0863837.1"/>
    </source>
</evidence>
<dbReference type="InterPro" id="IPR022924">
    <property type="entry name" value="Cardiolipin_synthase"/>
</dbReference>
<dbReference type="PANTHER" id="PTHR21248">
    <property type="entry name" value="CARDIOLIPIN SYNTHASE"/>
    <property type="match status" value="1"/>
</dbReference>
<evidence type="ECO:0000256" key="10">
    <source>
        <dbReference type="ARBA" id="ARBA00023209"/>
    </source>
</evidence>
<keyword evidence="10" id="KW-0594">Phospholipid biosynthesis</keyword>
<dbReference type="InterPro" id="IPR027379">
    <property type="entry name" value="CLS_N"/>
</dbReference>
<gene>
    <name evidence="15" type="primary">cls</name>
    <name evidence="15" type="ORF">ACFQ1M_16595</name>
</gene>
<dbReference type="PANTHER" id="PTHR21248:SF22">
    <property type="entry name" value="PHOSPHOLIPASE D"/>
    <property type="match status" value="1"/>
</dbReference>
<keyword evidence="6" id="KW-0677">Repeat</keyword>
<dbReference type="EMBL" id="JBHTJH010000017">
    <property type="protein sequence ID" value="MFD0863837.1"/>
    <property type="molecule type" value="Genomic_DNA"/>
</dbReference>
<keyword evidence="9 13" id="KW-0472">Membrane</keyword>
<dbReference type="InterPro" id="IPR001736">
    <property type="entry name" value="PLipase_D/transphosphatidylase"/>
</dbReference>
<dbReference type="CDD" id="cd09112">
    <property type="entry name" value="PLDc_CLS_2"/>
    <property type="match status" value="1"/>
</dbReference>
<dbReference type="SUPFAM" id="SSF56024">
    <property type="entry name" value="Phospholipase D/nuclease"/>
    <property type="match status" value="2"/>
</dbReference>
<dbReference type="EC" id="2.7.8.-" evidence="12"/>
<comment type="subcellular location">
    <subcellularLocation>
        <location evidence="1">Cell membrane</location>
        <topology evidence="1">Multi-pass membrane protein</topology>
    </subcellularLocation>
</comment>
<dbReference type="Pfam" id="PF13091">
    <property type="entry name" value="PLDc_2"/>
    <property type="match status" value="2"/>
</dbReference>
<evidence type="ECO:0000313" key="16">
    <source>
        <dbReference type="Proteomes" id="UP001596978"/>
    </source>
</evidence>
<keyword evidence="8" id="KW-0443">Lipid metabolism</keyword>
<dbReference type="NCBIfam" id="TIGR04265">
    <property type="entry name" value="bac_cardiolipin"/>
    <property type="match status" value="1"/>
</dbReference>
<keyword evidence="3" id="KW-0444">Lipid biosynthesis</keyword>
<sequence>MTVAIIVIYGLITLWAIFNLILYGARPSKSLSWFVVILMLPFFGVLFYVLFGINRRKLKFFRLKQTEERQSYDLHLSAKRQNNAQIPLMSKKGYKLMKLITKNAGLYPYQGNEVTILEDGIKTFEMILKELQAARKFIHIQFYIFEEGELLERLCQVFEERIAAGVEVRIIYDAIGSLAWRRSSINRFKALGVQVFSSMPLRLGSILFTLNYRNHRKIIVIDGVVGFTGGVNVSDKYIRSTNSLGVWDDMHLCIKGPAINDLHRIFIKDYYFASDDKEDLLNERYLPKIPDHGKTIVQFVASGPDSNYSAIMQQYIMLINLAEDYICIANPYFIPSIAVIEALKMAALSGIKVKVLVPRKSDSSLVKHSMFSYFEELLSANIEIYLHREKFLHSKMMVIDDEIVSVGSSNFDHRSFEQNFEANAVVYDSIIARLVKEDFQNDCSESVLLDLETFKKRPIRHKLLEGFARMFSPLL</sequence>
<keyword evidence="2" id="KW-1003">Cell membrane</keyword>
<evidence type="ECO:0000259" key="14">
    <source>
        <dbReference type="PROSITE" id="PS50035"/>
    </source>
</evidence>
<evidence type="ECO:0000256" key="2">
    <source>
        <dbReference type="ARBA" id="ARBA00022475"/>
    </source>
</evidence>
<dbReference type="SMART" id="SM00155">
    <property type="entry name" value="PLDc"/>
    <property type="match status" value="2"/>
</dbReference>
<dbReference type="Gene3D" id="3.30.870.10">
    <property type="entry name" value="Endonuclease Chain A"/>
    <property type="match status" value="2"/>
</dbReference>
<keyword evidence="11" id="KW-1208">Phospholipid metabolism</keyword>
<feature type="transmembrane region" description="Helical" evidence="13">
    <location>
        <begin position="31"/>
        <end position="53"/>
    </location>
</feature>
<evidence type="ECO:0000256" key="8">
    <source>
        <dbReference type="ARBA" id="ARBA00023098"/>
    </source>
</evidence>
<feature type="transmembrane region" description="Helical" evidence="13">
    <location>
        <begin position="7"/>
        <end position="25"/>
    </location>
</feature>
<keyword evidence="16" id="KW-1185">Reference proteome</keyword>
<evidence type="ECO:0000256" key="12">
    <source>
        <dbReference type="NCBIfam" id="TIGR04265"/>
    </source>
</evidence>
<feature type="domain" description="PLD phosphodiesterase" evidence="14">
    <location>
        <begin position="388"/>
        <end position="415"/>
    </location>
</feature>
<dbReference type="InterPro" id="IPR025202">
    <property type="entry name" value="PLD-like_dom"/>
</dbReference>
<evidence type="ECO:0000256" key="9">
    <source>
        <dbReference type="ARBA" id="ARBA00023136"/>
    </source>
</evidence>
<protein>
    <recommendedName>
        <fullName evidence="12">Cardiolipin synthase</fullName>
        <ecNumber evidence="12">2.7.8.-</ecNumber>
    </recommendedName>
</protein>
<dbReference type="RefSeq" id="WP_386410318.1">
    <property type="nucleotide sequence ID" value="NZ_JBHTJH010000017.1"/>
</dbReference>